<accession>A0A7U9DM12</accession>
<dbReference type="Proteomes" id="UP000014062">
    <property type="component" value="Chromosome"/>
</dbReference>
<proteinExistence type="predicted"/>
<dbReference type="SUPFAM" id="SSF54637">
    <property type="entry name" value="Thioesterase/thiol ester dehydrase-isomerase"/>
    <property type="match status" value="1"/>
</dbReference>
<name>A0A7U9DM12_STRLI</name>
<dbReference type="InterPro" id="IPR029069">
    <property type="entry name" value="HotDog_dom_sf"/>
</dbReference>
<dbReference type="Gene3D" id="3.10.129.10">
    <property type="entry name" value="Hotdog Thioesterase"/>
    <property type="match status" value="1"/>
</dbReference>
<reference evidence="2" key="1">
    <citation type="journal article" date="2013" name="Genome Biol. Evol.">
        <title>The genome sequence of Streptomyces lividans 66 reveals a novel tRNA-dependent peptide biosynthetic system within a metal-related genomic island.</title>
        <authorList>
            <person name="Cruz-Morales P."/>
            <person name="Vijgenboom E."/>
            <person name="Iruegas-Bocardo F."/>
            <person name="Girard G."/>
            <person name="Yanez-Guerra L.A."/>
            <person name="Ramos-Aboites H.E."/>
            <person name="Pernodet J.L."/>
            <person name="Anne J."/>
            <person name="van Wezel G.P."/>
            <person name="Barona-Gomez F."/>
        </authorList>
    </citation>
    <scope>NUCLEOTIDE SEQUENCE [LARGE SCALE GENOMIC DNA]</scope>
    <source>
        <strain evidence="2">1326</strain>
    </source>
</reference>
<evidence type="ECO:0000313" key="1">
    <source>
        <dbReference type="EMBL" id="EOY45600.1"/>
    </source>
</evidence>
<evidence type="ECO:0000313" key="2">
    <source>
        <dbReference type="Proteomes" id="UP000014062"/>
    </source>
</evidence>
<organism evidence="1 2">
    <name type="scientific">Streptomyces lividans 1326</name>
    <dbReference type="NCBI Taxonomy" id="1200984"/>
    <lineage>
        <taxon>Bacteria</taxon>
        <taxon>Bacillati</taxon>
        <taxon>Actinomycetota</taxon>
        <taxon>Actinomycetes</taxon>
        <taxon>Kitasatosporales</taxon>
        <taxon>Streptomycetaceae</taxon>
        <taxon>Streptomyces</taxon>
    </lineage>
</organism>
<protein>
    <submittedName>
        <fullName evidence="1">Acyl-CoA thioesterase</fullName>
    </submittedName>
</protein>
<dbReference type="EMBL" id="CM001889">
    <property type="protein sequence ID" value="EOY45600.1"/>
    <property type="molecule type" value="Genomic_DNA"/>
</dbReference>
<sequence>MPRTSTYEVVLDAGMFTPAQMQITAVGRLGFQAGTRWVRDHVCSHRRLVTEHRVGFVLWSWQLEYEKPLRFDDADAVTVDVGAQVRGPRSTQLEFETTFSGPEGVAVRTRATSVPLSLSGDSALSGAPAVLPDSLVAGFLPDEVVRAPHRCQVRALRAAFERDGDLLVADTDPLPTFRIHRHHCEVADQWYWAETLGFGVGAREELVRRHGWRVPELRGALSDGIRRVDATWLRTGQLWDLIQVRTHAHRHGTSIAFVHELELVGDSGGPYAIIVERT</sequence>
<gene>
    <name evidence="1" type="ORF">SLI_0881</name>
</gene>
<dbReference type="AlphaFoldDB" id="A0A7U9DM12"/>